<sequence>MDQEKSNLLSSLLKKTDGRADDQVLEYTHDTESMSTIATAAEPISLVLGLKGIGKSTAFKYFTQPTGNPESEMRVFRLGFSPGSDQLLKLSKGTSGEYRERLYNILLMSAISFFRANNLTPRSKARQFLSKIEDIIGPVEGPTEVLFSQARARLTGAFGFKFDLSEDVDARIQNFDREASRELFASIRAQKIRVHYFFDDPEMLLGTEKTGWDALAGLVQAADQVNTNFGGVFDVTVLLKSHLYRRVMDYEETANIFPARISSLTWGASDLSGALKLRLNAAGVKLSDFIDETGVDIERDVFANLRSGPRDLFVWLALAFEEAGRKKICKLHLEKTLPAAGKHSMQQITSGYKDIVSDIQVILRELFSNQSELSYQELLAAIQERRVNSVKFQSADAKNEFDIVEKYVDFLTECGCLLIKLNGVTHFPYTHEYIELLEEPEALNFELHPMLRSHLMRTG</sequence>
<proteinExistence type="predicted"/>
<protein>
    <recommendedName>
        <fullName evidence="3">ATPase</fullName>
    </recommendedName>
</protein>
<gene>
    <name evidence="1" type="ORF">OEG82_20855</name>
</gene>
<evidence type="ECO:0000313" key="1">
    <source>
        <dbReference type="EMBL" id="MCY0096441.1"/>
    </source>
</evidence>
<dbReference type="Proteomes" id="UP001081283">
    <property type="component" value="Unassembled WGS sequence"/>
</dbReference>
<name>A0ABT3YKL2_9HYPH</name>
<evidence type="ECO:0008006" key="3">
    <source>
        <dbReference type="Google" id="ProtNLM"/>
    </source>
</evidence>
<evidence type="ECO:0000313" key="2">
    <source>
        <dbReference type="Proteomes" id="UP001081283"/>
    </source>
</evidence>
<keyword evidence="2" id="KW-1185">Reference proteome</keyword>
<dbReference type="InterPro" id="IPR059206">
    <property type="entry name" value="Sll1717-like"/>
</dbReference>
<dbReference type="RefSeq" id="WP_267614266.1">
    <property type="nucleotide sequence ID" value="NZ_JAOVZQ010000001.1"/>
</dbReference>
<dbReference type="EMBL" id="JAOVZQ010000001">
    <property type="protein sequence ID" value="MCY0096441.1"/>
    <property type="molecule type" value="Genomic_DNA"/>
</dbReference>
<organism evidence="1 2">
    <name type="scientific">Hoeflea ulvae</name>
    <dbReference type="NCBI Taxonomy" id="2983764"/>
    <lineage>
        <taxon>Bacteria</taxon>
        <taxon>Pseudomonadati</taxon>
        <taxon>Pseudomonadota</taxon>
        <taxon>Alphaproteobacteria</taxon>
        <taxon>Hyphomicrobiales</taxon>
        <taxon>Rhizobiaceae</taxon>
        <taxon>Hoeflea</taxon>
    </lineage>
</organism>
<accession>A0ABT3YKL2</accession>
<comment type="caution">
    <text evidence="1">The sequence shown here is derived from an EMBL/GenBank/DDBJ whole genome shotgun (WGS) entry which is preliminary data.</text>
</comment>
<dbReference type="NCBIfam" id="NF047389">
    <property type="entry name" value="ATPase_Sll1717"/>
    <property type="match status" value="1"/>
</dbReference>
<reference evidence="1" key="1">
    <citation type="submission" date="2022-10" db="EMBL/GenBank/DDBJ databases">
        <title>Hoeflea sp. J2-29, isolated from marine algae.</title>
        <authorList>
            <person name="Kristyanto S."/>
            <person name="Kim J.M."/>
            <person name="Jeon C.O."/>
        </authorList>
    </citation>
    <scope>NUCLEOTIDE SEQUENCE</scope>
    <source>
        <strain evidence="1">J2-29</strain>
    </source>
</reference>